<gene>
    <name evidence="8" type="ORF">H9874_11120</name>
</gene>
<keyword evidence="2" id="KW-0229">DNA integration</keyword>
<keyword evidence="3 5" id="KW-0238">DNA-binding</keyword>
<evidence type="ECO:0000259" key="7">
    <source>
        <dbReference type="PROSITE" id="PS51900"/>
    </source>
</evidence>
<dbReference type="InterPro" id="IPR011010">
    <property type="entry name" value="DNA_brk_join_enz"/>
</dbReference>
<evidence type="ECO:0000256" key="4">
    <source>
        <dbReference type="ARBA" id="ARBA00023172"/>
    </source>
</evidence>
<evidence type="ECO:0000256" key="2">
    <source>
        <dbReference type="ARBA" id="ARBA00022908"/>
    </source>
</evidence>
<reference evidence="8" key="1">
    <citation type="journal article" date="2021" name="PeerJ">
        <title>Extensive microbial diversity within the chicken gut microbiome revealed by metagenomics and culture.</title>
        <authorList>
            <person name="Gilroy R."/>
            <person name="Ravi A."/>
            <person name="Getino M."/>
            <person name="Pursley I."/>
            <person name="Horton D.L."/>
            <person name="Alikhan N.F."/>
            <person name="Baker D."/>
            <person name="Gharbi K."/>
            <person name="Hall N."/>
            <person name="Watson M."/>
            <person name="Adriaenssens E.M."/>
            <person name="Foster-Nyarko E."/>
            <person name="Jarju S."/>
            <person name="Secka A."/>
            <person name="Antonio M."/>
            <person name="Oren A."/>
            <person name="Chaudhuri R.R."/>
            <person name="La Ragione R."/>
            <person name="Hildebrand F."/>
            <person name="Pallen M.J."/>
        </authorList>
    </citation>
    <scope>NUCLEOTIDE SEQUENCE</scope>
    <source>
        <strain evidence="8">ChiSxjej5B17-1746</strain>
    </source>
</reference>
<reference evidence="8" key="2">
    <citation type="submission" date="2021-04" db="EMBL/GenBank/DDBJ databases">
        <authorList>
            <person name="Gilroy R."/>
        </authorList>
    </citation>
    <scope>NUCLEOTIDE SEQUENCE</scope>
    <source>
        <strain evidence="8">ChiSxjej5B17-1746</strain>
    </source>
</reference>
<dbReference type="Gene3D" id="1.10.150.130">
    <property type="match status" value="1"/>
</dbReference>
<dbReference type="EMBL" id="DXGI01000411">
    <property type="protein sequence ID" value="HIW79675.1"/>
    <property type="molecule type" value="Genomic_DNA"/>
</dbReference>
<dbReference type="PROSITE" id="PS51898">
    <property type="entry name" value="TYR_RECOMBINASE"/>
    <property type="match status" value="1"/>
</dbReference>
<dbReference type="AlphaFoldDB" id="A0A9D1R2A3"/>
<dbReference type="PANTHER" id="PTHR30629:SF2">
    <property type="entry name" value="PROPHAGE INTEGRASE INTS-RELATED"/>
    <property type="match status" value="1"/>
</dbReference>
<dbReference type="Pfam" id="PF00589">
    <property type="entry name" value="Phage_integrase"/>
    <property type="match status" value="1"/>
</dbReference>
<dbReference type="InterPro" id="IPR002104">
    <property type="entry name" value="Integrase_catalytic"/>
</dbReference>
<evidence type="ECO:0000256" key="3">
    <source>
        <dbReference type="ARBA" id="ARBA00023125"/>
    </source>
</evidence>
<evidence type="ECO:0000259" key="6">
    <source>
        <dbReference type="PROSITE" id="PS51898"/>
    </source>
</evidence>
<organism evidence="8 9">
    <name type="scientific">Candidatus Bilophila faecipullorum</name>
    <dbReference type="NCBI Taxonomy" id="2838482"/>
    <lineage>
        <taxon>Bacteria</taxon>
        <taxon>Pseudomonadati</taxon>
        <taxon>Thermodesulfobacteriota</taxon>
        <taxon>Desulfovibrionia</taxon>
        <taxon>Desulfovibrionales</taxon>
        <taxon>Desulfovibrionaceae</taxon>
        <taxon>Bilophila</taxon>
    </lineage>
</organism>
<proteinExistence type="inferred from homology"/>
<dbReference type="GO" id="GO:0006310">
    <property type="term" value="P:DNA recombination"/>
    <property type="evidence" value="ECO:0007669"/>
    <property type="project" value="UniProtKB-KW"/>
</dbReference>
<dbReference type="PROSITE" id="PS51900">
    <property type="entry name" value="CB"/>
    <property type="match status" value="1"/>
</dbReference>
<dbReference type="GO" id="GO:0015074">
    <property type="term" value="P:DNA integration"/>
    <property type="evidence" value="ECO:0007669"/>
    <property type="project" value="UniProtKB-KW"/>
</dbReference>
<dbReference type="GO" id="GO:0003677">
    <property type="term" value="F:DNA binding"/>
    <property type="evidence" value="ECO:0007669"/>
    <property type="project" value="UniProtKB-UniRule"/>
</dbReference>
<dbReference type="InterPro" id="IPR050808">
    <property type="entry name" value="Phage_Integrase"/>
</dbReference>
<dbReference type="SUPFAM" id="SSF56349">
    <property type="entry name" value="DNA breaking-rejoining enzymes"/>
    <property type="match status" value="1"/>
</dbReference>
<comment type="similarity">
    <text evidence="1">Belongs to the 'phage' integrase family.</text>
</comment>
<feature type="domain" description="Tyr recombinase" evidence="6">
    <location>
        <begin position="164"/>
        <end position="343"/>
    </location>
</feature>
<keyword evidence="4" id="KW-0233">DNA recombination</keyword>
<sequence>MALKYVVYRGKWILRYRDPWSGKQRVRSFADEASARQFEAVHAELYAREKELIRRARRHASSSSAPRVTVADLLARYTETLENPSTYQSTRCHIEPLTAIFGKRKAYCLTCDDVLAWCEVQRQRGVGQSTVHRRVSILRAAYNWGVRTRLLAVSPLASLRIAKPQPQRITPPSLREARMLYEAAAPHVRRVIVLGMATGARIGPSELFRLRWSDIDTEAGIIRIPNAKKGAREASRDVPIRDDTLAEIKAWQREDAGSGCHYVIAYRGQPVRSISNGWHNARRRAGITRRIRPYDLRHAFPSLALAYGADIKCVAEVMGHKNPQMLWATYQHTAFRQKRKAVNASPGLFPKRKRRASALWQAALIPEKRPFSLSVFCPAFPFPFLFYPPPSLKERFLCVTICEKSIFY</sequence>
<dbReference type="PANTHER" id="PTHR30629">
    <property type="entry name" value="PROPHAGE INTEGRASE"/>
    <property type="match status" value="1"/>
</dbReference>
<evidence type="ECO:0000313" key="9">
    <source>
        <dbReference type="Proteomes" id="UP000824264"/>
    </source>
</evidence>
<feature type="domain" description="Core-binding (CB)" evidence="7">
    <location>
        <begin position="68"/>
        <end position="146"/>
    </location>
</feature>
<comment type="caution">
    <text evidence="8">The sequence shown here is derived from an EMBL/GenBank/DDBJ whole genome shotgun (WGS) entry which is preliminary data.</text>
</comment>
<dbReference type="InterPro" id="IPR044068">
    <property type="entry name" value="CB"/>
</dbReference>
<dbReference type="InterPro" id="IPR013762">
    <property type="entry name" value="Integrase-like_cat_sf"/>
</dbReference>
<evidence type="ECO:0000256" key="1">
    <source>
        <dbReference type="ARBA" id="ARBA00008857"/>
    </source>
</evidence>
<evidence type="ECO:0000313" key="8">
    <source>
        <dbReference type="EMBL" id="HIW79675.1"/>
    </source>
</evidence>
<dbReference type="Gene3D" id="1.10.443.10">
    <property type="entry name" value="Intergrase catalytic core"/>
    <property type="match status" value="1"/>
</dbReference>
<dbReference type="CDD" id="cd00796">
    <property type="entry name" value="INT_Rci_Hp1_C"/>
    <property type="match status" value="1"/>
</dbReference>
<protein>
    <submittedName>
        <fullName evidence="8">Site-specific integrase</fullName>
    </submittedName>
</protein>
<dbReference type="Proteomes" id="UP000824264">
    <property type="component" value="Unassembled WGS sequence"/>
</dbReference>
<name>A0A9D1R2A3_9BACT</name>
<evidence type="ECO:0000256" key="5">
    <source>
        <dbReference type="PROSITE-ProRule" id="PRU01248"/>
    </source>
</evidence>
<accession>A0A9D1R2A3</accession>
<dbReference type="InterPro" id="IPR010998">
    <property type="entry name" value="Integrase_recombinase_N"/>
</dbReference>